<proteinExistence type="predicted"/>
<accession>A0A8S5Q1F9</accession>
<reference evidence="1" key="1">
    <citation type="journal article" date="2021" name="Proc. Natl. Acad. Sci. U.S.A.">
        <title>A Catalog of Tens of Thousands of Viruses from Human Metagenomes Reveals Hidden Associations with Chronic Diseases.</title>
        <authorList>
            <person name="Tisza M.J."/>
            <person name="Buck C.B."/>
        </authorList>
    </citation>
    <scope>NUCLEOTIDE SEQUENCE</scope>
    <source>
        <strain evidence="1">CtOCb13</strain>
    </source>
</reference>
<protein>
    <submittedName>
        <fullName evidence="1">Uncharacterized protein</fullName>
    </submittedName>
</protein>
<dbReference type="EMBL" id="BK015555">
    <property type="protein sequence ID" value="DAE12665.1"/>
    <property type="molecule type" value="Genomic_DNA"/>
</dbReference>
<name>A0A8S5Q1F9_9CAUD</name>
<organism evidence="1">
    <name type="scientific">Siphoviridae sp. ctOCb13</name>
    <dbReference type="NCBI Taxonomy" id="2825477"/>
    <lineage>
        <taxon>Viruses</taxon>
        <taxon>Duplodnaviria</taxon>
        <taxon>Heunggongvirae</taxon>
        <taxon>Uroviricota</taxon>
        <taxon>Caudoviricetes</taxon>
    </lineage>
</organism>
<evidence type="ECO:0000313" key="1">
    <source>
        <dbReference type="EMBL" id="DAE12665.1"/>
    </source>
</evidence>
<sequence length="95" mass="11259">MELQRIKRKFAKFSALMEPRDFTFHTYCQKQLSTNMSRNSCKFLRGSGANPFLKSYTTILQWSVDGYNTICKKFFEIVYLLYLLRCKEVFKSVSS</sequence>